<dbReference type="PANTHER" id="PTHR22935:SF95">
    <property type="entry name" value="BETA-LACTAMASE-LIKE 1-RELATED"/>
    <property type="match status" value="1"/>
</dbReference>
<organism evidence="5 6">
    <name type="scientific">Xylaria multiplex</name>
    <dbReference type="NCBI Taxonomy" id="323545"/>
    <lineage>
        <taxon>Eukaryota</taxon>
        <taxon>Fungi</taxon>
        <taxon>Dikarya</taxon>
        <taxon>Ascomycota</taxon>
        <taxon>Pezizomycotina</taxon>
        <taxon>Sordariomycetes</taxon>
        <taxon>Xylariomycetidae</taxon>
        <taxon>Xylariales</taxon>
        <taxon>Xylariaceae</taxon>
        <taxon>Xylaria</taxon>
    </lineage>
</organism>
<name>A0A7C8IH72_9PEZI</name>
<dbReference type="OrthoDB" id="10250282at2759"/>
<gene>
    <name evidence="5" type="ORF">GQX73_g9976</name>
</gene>
<dbReference type="Pfam" id="PF00144">
    <property type="entry name" value="Beta-lactamase"/>
    <property type="match status" value="1"/>
</dbReference>
<proteinExistence type="inferred from homology"/>
<feature type="chain" id="PRO_5028960334" evidence="2">
    <location>
        <begin position="22"/>
        <end position="576"/>
    </location>
</feature>
<evidence type="ECO:0000256" key="2">
    <source>
        <dbReference type="SAM" id="SignalP"/>
    </source>
</evidence>
<evidence type="ECO:0000259" key="4">
    <source>
        <dbReference type="Pfam" id="PF26335"/>
    </source>
</evidence>
<dbReference type="InterPro" id="IPR012338">
    <property type="entry name" value="Beta-lactam/transpept-like"/>
</dbReference>
<dbReference type="AlphaFoldDB" id="A0A7C8IH72"/>
<evidence type="ECO:0000259" key="3">
    <source>
        <dbReference type="Pfam" id="PF00144"/>
    </source>
</evidence>
<feature type="signal peptide" evidence="2">
    <location>
        <begin position="1"/>
        <end position="21"/>
    </location>
</feature>
<comment type="similarity">
    <text evidence="1">Belongs to the beta-lactamase family.</text>
</comment>
<dbReference type="InterPro" id="IPR001466">
    <property type="entry name" value="Beta-lactam-related"/>
</dbReference>
<sequence>MFFHHLAPLGASLLFGNVALAARDGLCPPLGPVMPAPRNPSKYDSVKSAIQVVTDRFQNLTAPFNTTGISVAVQSIHEMRPMLEFHHTPSVRDNTSTTTIDSGTIYRIGSISKIFAVLSILTQGQMKLEDPITKYVPELLQLKREAVPVANDITAVNWDQVTIDSLATHMSGIGADLINDLSSFPADFTQVGLPQLTNSSKTGCAGVFGLPVCARAEFFRDFGKRHPVYAPWTNPVYSNVASSILGFAVESATNMSYDAYVQRAIFGPLGMTNTTIFEAPKQRSWGFIPKDDIWFGSSLGYEDIGGGLYSNTKDMLSFGVGILQNRILEPVTTRKWMKPETSTSSPGLMLGGPWEILRSDTVTKDGRLIEYYTKSGNVGSYNNVICLIPDYDLVITILSGGGEASADTVDIALTNVVTALLPAIEDASKTQGESNFGGTYSSSTTNSSITLSLDDGPGFSVSNWTVRGVDIIKNYGAFGALSSGPTDLPVRVRLYPTNLASGRETAWRAYFDVGTAEQLAEGDAARFWPKGTCHTWASMDRLVYGFKSIDEFIFSTRKGKADSLNLPAFDVRLQRE</sequence>
<dbReference type="InterPro" id="IPR051478">
    <property type="entry name" value="Beta-lactamase-like_AB/R"/>
</dbReference>
<dbReference type="Proteomes" id="UP000481858">
    <property type="component" value="Unassembled WGS sequence"/>
</dbReference>
<accession>A0A7C8IH72</accession>
<feature type="domain" description="Beta-lactamase-related" evidence="3">
    <location>
        <begin position="91"/>
        <end position="403"/>
    </location>
</feature>
<evidence type="ECO:0000256" key="1">
    <source>
        <dbReference type="ARBA" id="ARBA00038473"/>
    </source>
</evidence>
<evidence type="ECO:0000313" key="6">
    <source>
        <dbReference type="Proteomes" id="UP000481858"/>
    </source>
</evidence>
<keyword evidence="6" id="KW-1185">Reference proteome</keyword>
<dbReference type="InParanoid" id="A0A7C8IH72"/>
<dbReference type="Gene3D" id="3.40.710.10">
    <property type="entry name" value="DD-peptidase/beta-lactamase superfamily"/>
    <property type="match status" value="1"/>
</dbReference>
<protein>
    <submittedName>
        <fullName evidence="5">Uncharacterized protein</fullName>
    </submittedName>
</protein>
<dbReference type="PANTHER" id="PTHR22935">
    <property type="entry name" value="PENICILLIN-BINDING PROTEIN"/>
    <property type="match status" value="1"/>
</dbReference>
<dbReference type="InterPro" id="IPR058664">
    <property type="entry name" value="ARB_00930-like_C"/>
</dbReference>
<evidence type="ECO:0000313" key="5">
    <source>
        <dbReference type="EMBL" id="KAF2963609.1"/>
    </source>
</evidence>
<dbReference type="SUPFAM" id="SSF56601">
    <property type="entry name" value="beta-lactamase/transpeptidase-like"/>
    <property type="match status" value="1"/>
</dbReference>
<keyword evidence="2" id="KW-0732">Signal</keyword>
<dbReference type="Pfam" id="PF26335">
    <property type="entry name" value="ARB_00930_C"/>
    <property type="match status" value="1"/>
</dbReference>
<dbReference type="EMBL" id="WUBL01000193">
    <property type="protein sequence ID" value="KAF2963609.1"/>
    <property type="molecule type" value="Genomic_DNA"/>
</dbReference>
<reference evidence="5 6" key="1">
    <citation type="submission" date="2019-12" db="EMBL/GenBank/DDBJ databases">
        <title>Draft genome sequence of the ascomycete Xylaria multiplex DSM 110363.</title>
        <authorList>
            <person name="Buettner E."/>
            <person name="Kellner H."/>
        </authorList>
    </citation>
    <scope>NUCLEOTIDE SEQUENCE [LARGE SCALE GENOMIC DNA]</scope>
    <source>
        <strain evidence="5 6">DSM 110363</strain>
    </source>
</reference>
<feature type="domain" description="Beta-lactamase-like ARB-00930-like C-terminal" evidence="4">
    <location>
        <begin position="429"/>
        <end position="575"/>
    </location>
</feature>
<comment type="caution">
    <text evidence="5">The sequence shown here is derived from an EMBL/GenBank/DDBJ whole genome shotgun (WGS) entry which is preliminary data.</text>
</comment>